<protein>
    <submittedName>
        <fullName evidence="3">PiggyBac transposable element-derived protein 4-like</fullName>
    </submittedName>
</protein>
<feature type="domain" description="PiggyBac transposable element-derived protein" evidence="1">
    <location>
        <begin position="80"/>
        <end position="334"/>
    </location>
</feature>
<dbReference type="Pfam" id="PF13843">
    <property type="entry name" value="DDE_Tnp_1_7"/>
    <property type="match status" value="1"/>
</dbReference>
<evidence type="ECO:0000313" key="2">
    <source>
        <dbReference type="Proteomes" id="UP001652625"/>
    </source>
</evidence>
<gene>
    <name evidence="3" type="primary">LOC136078807</name>
</gene>
<organism evidence="2 3">
    <name type="scientific">Hydra vulgaris</name>
    <name type="common">Hydra</name>
    <name type="synonym">Hydra attenuata</name>
    <dbReference type="NCBI Taxonomy" id="6087"/>
    <lineage>
        <taxon>Eukaryota</taxon>
        <taxon>Metazoa</taxon>
        <taxon>Cnidaria</taxon>
        <taxon>Hydrozoa</taxon>
        <taxon>Hydroidolina</taxon>
        <taxon>Anthoathecata</taxon>
        <taxon>Aplanulata</taxon>
        <taxon>Hydridae</taxon>
        <taxon>Hydra</taxon>
    </lineage>
</organism>
<dbReference type="InterPro" id="IPR029526">
    <property type="entry name" value="PGBD"/>
</dbReference>
<evidence type="ECO:0000259" key="1">
    <source>
        <dbReference type="Pfam" id="PF13843"/>
    </source>
</evidence>
<reference evidence="3" key="1">
    <citation type="submission" date="2025-08" db="UniProtKB">
        <authorList>
            <consortium name="RefSeq"/>
        </authorList>
    </citation>
    <scope>IDENTIFICATION</scope>
</reference>
<dbReference type="PANTHER" id="PTHR46599:SF3">
    <property type="entry name" value="PIGGYBAC TRANSPOSABLE ELEMENT-DERIVED PROTEIN 4"/>
    <property type="match status" value="1"/>
</dbReference>
<dbReference type="Proteomes" id="UP001652625">
    <property type="component" value="Chromosome 03"/>
</dbReference>
<dbReference type="PANTHER" id="PTHR46599">
    <property type="entry name" value="PIGGYBAC TRANSPOSABLE ELEMENT-DERIVED PROTEIN 4"/>
    <property type="match status" value="1"/>
</dbReference>
<proteinExistence type="predicted"/>
<keyword evidence="2" id="KW-1185">Reference proteome</keyword>
<sequence length="339" mass="40095">MADKQFFSVQKSLTKKRIFTHEEIENYIFDKKEELSEVSEEEKCIGSYTPIWKSEPSNNRVHPFEFTGISGCNQDIVKNDPLYLFELYFTDEICEFIVNETNRYASQTINKKELSVKSRIRRWLPVTVSEVRQYIAIFLYQGVLWKPTYEMYYTTNPLFASAGIKWLLSYNKFKLIDKFIHFVDSSTLPNKYPVLSKISTVRDYLTKKFQDVYSPTQNISIDESLLLWKGRLSWKQCIRSKSARFSIKTFSLCESDSGYVWKFILYTGSELTNTLSSNYRYVATKIVMFLMHGLLDQGYKLYIDSWYSSYELSSVLLLRSKDTIGTLRKKQKRFTYFYP</sequence>
<accession>A0ABM4BNK7</accession>
<evidence type="ECO:0000313" key="3">
    <source>
        <dbReference type="RefSeq" id="XP_065650690.1"/>
    </source>
</evidence>
<name>A0ABM4BNK7_HYDVU</name>
<dbReference type="RefSeq" id="XP_065650690.1">
    <property type="nucleotide sequence ID" value="XM_065794618.1"/>
</dbReference>
<dbReference type="GeneID" id="136078807"/>